<dbReference type="InterPro" id="IPR052837">
    <property type="entry name" value="Mitoribosomal_bS21"/>
</dbReference>
<dbReference type="OrthoDB" id="2501249at2759"/>
<comment type="similarity">
    <text evidence="1">Belongs to the bacterial ribosomal protein bS21 family.</text>
</comment>
<feature type="region of interest" description="Disordered" evidence="4">
    <location>
        <begin position="107"/>
        <end position="140"/>
    </location>
</feature>
<keyword evidence="3" id="KW-0687">Ribonucleoprotein</keyword>
<evidence type="ECO:0000313" key="6">
    <source>
        <dbReference type="Proteomes" id="UP000664521"/>
    </source>
</evidence>
<dbReference type="GO" id="GO:0003735">
    <property type="term" value="F:structural constituent of ribosome"/>
    <property type="evidence" value="ECO:0007669"/>
    <property type="project" value="InterPro"/>
</dbReference>
<evidence type="ECO:0000256" key="2">
    <source>
        <dbReference type="ARBA" id="ARBA00022980"/>
    </source>
</evidence>
<dbReference type="PANTHER" id="PTHR41237:SF1">
    <property type="entry name" value="SMALL RIBOSOMAL SUBUNIT PROTEIN BS21M"/>
    <property type="match status" value="1"/>
</dbReference>
<keyword evidence="2" id="KW-0689">Ribosomal protein</keyword>
<dbReference type="AlphaFoldDB" id="A0A8H3J102"/>
<feature type="compositionally biased region" description="Basic and acidic residues" evidence="4">
    <location>
        <begin position="110"/>
        <end position="125"/>
    </location>
</feature>
<name>A0A8H3J102_9LECA</name>
<evidence type="ECO:0008006" key="7">
    <source>
        <dbReference type="Google" id="ProtNLM"/>
    </source>
</evidence>
<evidence type="ECO:0000313" key="5">
    <source>
        <dbReference type="EMBL" id="CAF9938700.1"/>
    </source>
</evidence>
<dbReference type="EMBL" id="CAJPDS010000117">
    <property type="protein sequence ID" value="CAF9938700.1"/>
    <property type="molecule type" value="Genomic_DNA"/>
</dbReference>
<dbReference type="InterPro" id="IPR001911">
    <property type="entry name" value="Ribosomal_bS21"/>
</dbReference>
<evidence type="ECO:0000256" key="3">
    <source>
        <dbReference type="ARBA" id="ARBA00023274"/>
    </source>
</evidence>
<protein>
    <recommendedName>
        <fullName evidence="7">Ribosomal protein S21</fullName>
    </recommendedName>
</protein>
<proteinExistence type="inferred from homology"/>
<comment type="caution">
    <text evidence="5">The sequence shown here is derived from an EMBL/GenBank/DDBJ whole genome shotgun (WGS) entry which is preliminary data.</text>
</comment>
<dbReference type="Pfam" id="PF01165">
    <property type="entry name" value="Ribosomal_S21"/>
    <property type="match status" value="1"/>
</dbReference>
<keyword evidence="6" id="KW-1185">Reference proteome</keyword>
<dbReference type="GO" id="GO:0005763">
    <property type="term" value="C:mitochondrial small ribosomal subunit"/>
    <property type="evidence" value="ECO:0007669"/>
    <property type="project" value="TreeGrafter"/>
</dbReference>
<organism evidence="5 6">
    <name type="scientific">Heterodermia speciosa</name>
    <dbReference type="NCBI Taxonomy" id="116794"/>
    <lineage>
        <taxon>Eukaryota</taxon>
        <taxon>Fungi</taxon>
        <taxon>Dikarya</taxon>
        <taxon>Ascomycota</taxon>
        <taxon>Pezizomycotina</taxon>
        <taxon>Lecanoromycetes</taxon>
        <taxon>OSLEUM clade</taxon>
        <taxon>Lecanoromycetidae</taxon>
        <taxon>Caliciales</taxon>
        <taxon>Physciaceae</taxon>
        <taxon>Heterodermia</taxon>
    </lineage>
</organism>
<reference evidence="5" key="1">
    <citation type="submission" date="2021-03" db="EMBL/GenBank/DDBJ databases">
        <authorList>
            <person name="Tagirdzhanova G."/>
        </authorList>
    </citation>
    <scope>NUCLEOTIDE SEQUENCE</scope>
</reference>
<dbReference type="GO" id="GO:0070124">
    <property type="term" value="P:mitochondrial translational initiation"/>
    <property type="evidence" value="ECO:0007669"/>
    <property type="project" value="TreeGrafter"/>
</dbReference>
<evidence type="ECO:0000256" key="4">
    <source>
        <dbReference type="SAM" id="MobiDB-lite"/>
    </source>
</evidence>
<gene>
    <name evidence="5" type="ORF">HETSPECPRED_001170</name>
</gene>
<dbReference type="PANTHER" id="PTHR41237">
    <property type="entry name" value="37S RIBOSOMAL PROTEIN MRP21, MITOCHONDRIAL"/>
    <property type="match status" value="1"/>
</dbReference>
<evidence type="ECO:0000256" key="1">
    <source>
        <dbReference type="ARBA" id="ARBA00006640"/>
    </source>
</evidence>
<accession>A0A8H3J102</accession>
<sequence length="240" mass="27646">MAIRQVGDCLLRCQDTPILSFLAPSVKARTAWSRRQTWQRSFTASTNFHDDPDRRPLQTSDFNFARSVENNRKIGDMLDETFKGAFSKKPSQSKGPSSSADLVQDSFQADIHRPEDESRSSREGRILSSMYFPGQKPGEAPRSVAAMRSAIKPRNTATIRSRPSLGRTVDVSAAGVARAFQVLAYELRDNKIREDQKMQRFHERPGLKRKRLKSERWRRRFKFAFKATLKKVHEMRKKGW</sequence>
<dbReference type="Proteomes" id="UP000664521">
    <property type="component" value="Unassembled WGS sequence"/>
</dbReference>